<proteinExistence type="inferred from homology"/>
<evidence type="ECO:0000256" key="6">
    <source>
        <dbReference type="PIRSR" id="PIRSR000137-2"/>
    </source>
</evidence>
<dbReference type="PANTHER" id="PTHR11552">
    <property type="entry name" value="GLUCOSE-METHANOL-CHOLINE GMC OXIDOREDUCTASE"/>
    <property type="match status" value="1"/>
</dbReference>
<feature type="signal peptide" evidence="7">
    <location>
        <begin position="1"/>
        <end position="18"/>
    </location>
</feature>
<dbReference type="PIRSF" id="PIRSF000137">
    <property type="entry name" value="Alcohol_oxidase"/>
    <property type="match status" value="1"/>
</dbReference>
<comment type="similarity">
    <text evidence="3">Belongs to the GMC oxidoreductase family.</text>
</comment>
<feature type="domain" description="Glucose-methanol-choline oxidoreductase N-terminal" evidence="8">
    <location>
        <begin position="378"/>
        <end position="392"/>
    </location>
</feature>
<evidence type="ECO:0000256" key="5">
    <source>
        <dbReference type="ARBA" id="ARBA00022512"/>
    </source>
</evidence>
<dbReference type="RefSeq" id="XP_056473222.1">
    <property type="nucleotide sequence ID" value="XM_056619856.1"/>
</dbReference>
<dbReference type="GO" id="GO:0016614">
    <property type="term" value="F:oxidoreductase activity, acting on CH-OH group of donors"/>
    <property type="evidence" value="ECO:0007669"/>
    <property type="project" value="InterPro"/>
</dbReference>
<dbReference type="GeneID" id="81358835"/>
<keyword evidence="7" id="KW-0732">Signal</keyword>
<evidence type="ECO:0000256" key="4">
    <source>
        <dbReference type="ARBA" id="ARBA00022490"/>
    </source>
</evidence>
<comment type="subcellular location">
    <subcellularLocation>
        <location evidence="2">Cytoplasm</location>
    </subcellularLocation>
    <subcellularLocation>
        <location evidence="1">Secreted</location>
        <location evidence="1">Cell wall</location>
    </subcellularLocation>
</comment>
<evidence type="ECO:0000256" key="7">
    <source>
        <dbReference type="SAM" id="SignalP"/>
    </source>
</evidence>
<dbReference type="InterPro" id="IPR012132">
    <property type="entry name" value="GMC_OxRdtase"/>
</dbReference>
<dbReference type="Pfam" id="PF05199">
    <property type="entry name" value="GMC_oxred_C"/>
    <property type="match status" value="1"/>
</dbReference>
<dbReference type="GO" id="GO:0050660">
    <property type="term" value="F:flavin adenine dinucleotide binding"/>
    <property type="evidence" value="ECO:0007669"/>
    <property type="project" value="InterPro"/>
</dbReference>
<dbReference type="Gene3D" id="3.30.560.10">
    <property type="entry name" value="Glucose Oxidase, domain 3"/>
    <property type="match status" value="2"/>
</dbReference>
<evidence type="ECO:0000256" key="2">
    <source>
        <dbReference type="ARBA" id="ARBA00004496"/>
    </source>
</evidence>
<name>A0A9W9K7J4_9EURO</name>
<dbReference type="InterPro" id="IPR007867">
    <property type="entry name" value="GMC_OxRtase_C"/>
</dbReference>
<keyword evidence="5" id="KW-0134">Cell wall</keyword>
<dbReference type="SUPFAM" id="SSF51905">
    <property type="entry name" value="FAD/NAD(P)-binding domain"/>
    <property type="match status" value="1"/>
</dbReference>
<accession>A0A9W9K7J4</accession>
<evidence type="ECO:0000256" key="1">
    <source>
        <dbReference type="ARBA" id="ARBA00004191"/>
    </source>
</evidence>
<evidence type="ECO:0000313" key="9">
    <source>
        <dbReference type="EMBL" id="KAJ5095072.1"/>
    </source>
</evidence>
<dbReference type="SUPFAM" id="SSF54373">
    <property type="entry name" value="FAD-linked reductases, C-terminal domain"/>
    <property type="match status" value="1"/>
</dbReference>
<feature type="binding site" evidence="6">
    <location>
        <position position="323"/>
    </location>
    <ligand>
        <name>FAD</name>
        <dbReference type="ChEBI" id="CHEBI:57692"/>
    </ligand>
</feature>
<dbReference type="PANTHER" id="PTHR11552:SF213">
    <property type="entry name" value="DEHYDROGENASE, PUTATIVE-RELATED"/>
    <property type="match status" value="1"/>
</dbReference>
<evidence type="ECO:0000256" key="3">
    <source>
        <dbReference type="ARBA" id="ARBA00010790"/>
    </source>
</evidence>
<dbReference type="PROSITE" id="PS00624">
    <property type="entry name" value="GMC_OXRED_2"/>
    <property type="match status" value="1"/>
</dbReference>
<dbReference type="AlphaFoldDB" id="A0A9W9K7J4"/>
<keyword evidence="10" id="KW-1185">Reference proteome</keyword>
<keyword evidence="4" id="KW-0963">Cytoplasm</keyword>
<dbReference type="Pfam" id="PF00732">
    <property type="entry name" value="GMC_oxred_N"/>
    <property type="match status" value="1"/>
</dbReference>
<keyword evidence="6" id="KW-0274">FAD</keyword>
<reference evidence="9" key="2">
    <citation type="journal article" date="2023" name="IMA Fungus">
        <title>Comparative genomic study of the Penicillium genus elucidates a diverse pangenome and 15 lateral gene transfer events.</title>
        <authorList>
            <person name="Petersen C."/>
            <person name="Sorensen T."/>
            <person name="Nielsen M.R."/>
            <person name="Sondergaard T.E."/>
            <person name="Sorensen J.L."/>
            <person name="Fitzpatrick D.A."/>
            <person name="Frisvad J.C."/>
            <person name="Nielsen K.L."/>
        </authorList>
    </citation>
    <scope>NUCLEOTIDE SEQUENCE</scope>
    <source>
        <strain evidence="9">IBT 30761</strain>
    </source>
</reference>
<comment type="cofactor">
    <cofactor evidence="6">
        <name>FAD</name>
        <dbReference type="ChEBI" id="CHEBI:57692"/>
    </cofactor>
</comment>
<keyword evidence="5" id="KW-0964">Secreted</keyword>
<feature type="chain" id="PRO_5040737977" evidence="7">
    <location>
        <begin position="19"/>
        <end position="674"/>
    </location>
</feature>
<comment type="caution">
    <text evidence="9">The sequence shown here is derived from an EMBL/GenBank/DDBJ whole genome shotgun (WGS) entry which is preliminary data.</text>
</comment>
<dbReference type="InterPro" id="IPR000172">
    <property type="entry name" value="GMC_OxRdtase_N"/>
</dbReference>
<keyword evidence="6" id="KW-0285">Flavoprotein</keyword>
<sequence>MRLTAVVGLLSVLSVVQATPDHRYHDAHRRSSGSETVTESATEYDYVIVGSGPGGGPLAARLAIAGFKVLLLDAGDDQGNATRQMVPALQLQSTEYEPMRWDYFVNHHPNMTRQEQDSKMTYRTPSGNLHVGRNPPAGSDPLGILYPRAGTLGGCSAHNAMITIYPYENDWEQIAALTSNNSWSAKNMRQYFERLERNRYLPSSLVGHGFDGWLTTSLTDLRLVIEDQKLLSLILAGATAAGQSLLGKLITTVTGLAGVLLRDLNNPLPTRDYDEGPYQVPLAVDVPQYKRTGPREFLMTTVNAVNDDGSRKYHLDIQLNTLVTKVLFDTDGDKPRATGVEYLLGQSLYRADPRASQTASNGKLGSVNATREVILSAGSFNTPQLLKLSGIGPQEELNKFNIPTLVDLPGVGSNLQDRYEMGVVGKSPTDFVLTEKCTFMYSMPDPCLEQWENDPLFKGTYSTNGIAIAIIRKSSTAEDEPDLLISGAPVNFPGYYPNYSYEGLKDAQHWTWITLKSKSRNNAGTVQLRSTDPRDTPIINFNSFDSGVTANDADEKDLQAVYEAMQFSRTIFDDLIPLDGGFDEVWPGPNVTSEADMKDFIKREAWGHHACCTAAIGEDGDSEAVLDSDFRVRGVDGLRVVDASIFPKIPGYYIALPIYMISEKAAEVIIANAA</sequence>
<dbReference type="Gene3D" id="3.50.50.60">
    <property type="entry name" value="FAD/NAD(P)-binding domain"/>
    <property type="match status" value="2"/>
</dbReference>
<evidence type="ECO:0000259" key="8">
    <source>
        <dbReference type="PROSITE" id="PS00624"/>
    </source>
</evidence>
<dbReference type="EMBL" id="JAPQKI010000006">
    <property type="protein sequence ID" value="KAJ5095072.1"/>
    <property type="molecule type" value="Genomic_DNA"/>
</dbReference>
<reference evidence="9" key="1">
    <citation type="submission" date="2022-11" db="EMBL/GenBank/DDBJ databases">
        <authorList>
            <person name="Petersen C."/>
        </authorList>
    </citation>
    <scope>NUCLEOTIDE SEQUENCE</scope>
    <source>
        <strain evidence="9">IBT 30761</strain>
    </source>
</reference>
<dbReference type="OrthoDB" id="269227at2759"/>
<dbReference type="InterPro" id="IPR036188">
    <property type="entry name" value="FAD/NAD-bd_sf"/>
</dbReference>
<protein>
    <submittedName>
        <fullName evidence="9">CAZyme family AA3</fullName>
    </submittedName>
</protein>
<dbReference type="Proteomes" id="UP001149074">
    <property type="component" value="Unassembled WGS sequence"/>
</dbReference>
<gene>
    <name evidence="9" type="ORF">N7532_007363</name>
</gene>
<evidence type="ECO:0000313" key="10">
    <source>
        <dbReference type="Proteomes" id="UP001149074"/>
    </source>
</evidence>
<dbReference type="GO" id="GO:0005737">
    <property type="term" value="C:cytoplasm"/>
    <property type="evidence" value="ECO:0007669"/>
    <property type="project" value="UniProtKB-SubCell"/>
</dbReference>
<organism evidence="9 10">
    <name type="scientific">Penicillium argentinense</name>
    <dbReference type="NCBI Taxonomy" id="1131581"/>
    <lineage>
        <taxon>Eukaryota</taxon>
        <taxon>Fungi</taxon>
        <taxon>Dikarya</taxon>
        <taxon>Ascomycota</taxon>
        <taxon>Pezizomycotina</taxon>
        <taxon>Eurotiomycetes</taxon>
        <taxon>Eurotiomycetidae</taxon>
        <taxon>Eurotiales</taxon>
        <taxon>Aspergillaceae</taxon>
        <taxon>Penicillium</taxon>
    </lineage>
</organism>